<dbReference type="SUPFAM" id="SSF55729">
    <property type="entry name" value="Acyl-CoA N-acyltransferases (Nat)"/>
    <property type="match status" value="1"/>
</dbReference>
<evidence type="ECO:0000259" key="1">
    <source>
        <dbReference type="PROSITE" id="PS51186"/>
    </source>
</evidence>
<dbReference type="InterPro" id="IPR016181">
    <property type="entry name" value="Acyl_CoA_acyltransferase"/>
</dbReference>
<dbReference type="InterPro" id="IPR000182">
    <property type="entry name" value="GNAT_dom"/>
</dbReference>
<dbReference type="PANTHER" id="PTHR43617:SF20">
    <property type="entry name" value="N-ALPHA-ACETYLTRANSFERASE RIMI"/>
    <property type="match status" value="1"/>
</dbReference>
<dbReference type="EMBL" id="JAZGSY010000024">
    <property type="protein sequence ID" value="KAL1843122.1"/>
    <property type="molecule type" value="Genomic_DNA"/>
</dbReference>
<dbReference type="PANTHER" id="PTHR43617">
    <property type="entry name" value="L-AMINO ACID N-ACETYLTRANSFERASE"/>
    <property type="match status" value="1"/>
</dbReference>
<reference evidence="2 3" key="1">
    <citation type="journal article" date="2024" name="Commun. Biol.">
        <title>Comparative genomic analysis of thermophilic fungi reveals convergent evolutionary adaptations and gene losses.</title>
        <authorList>
            <person name="Steindorff A.S."/>
            <person name="Aguilar-Pontes M.V."/>
            <person name="Robinson A.J."/>
            <person name="Andreopoulos B."/>
            <person name="LaButti K."/>
            <person name="Kuo A."/>
            <person name="Mondo S."/>
            <person name="Riley R."/>
            <person name="Otillar R."/>
            <person name="Haridas S."/>
            <person name="Lipzen A."/>
            <person name="Grimwood J."/>
            <person name="Schmutz J."/>
            <person name="Clum A."/>
            <person name="Reid I.D."/>
            <person name="Moisan M.C."/>
            <person name="Butler G."/>
            <person name="Nguyen T.T.M."/>
            <person name="Dewar K."/>
            <person name="Conant G."/>
            <person name="Drula E."/>
            <person name="Henrissat B."/>
            <person name="Hansel C."/>
            <person name="Singer S."/>
            <person name="Hutchinson M.I."/>
            <person name="de Vries R.P."/>
            <person name="Natvig D.O."/>
            <person name="Powell A.J."/>
            <person name="Tsang A."/>
            <person name="Grigoriev I.V."/>
        </authorList>
    </citation>
    <scope>NUCLEOTIDE SEQUENCE [LARGE SCALE GENOMIC DNA]</scope>
    <source>
        <strain evidence="2 3">CBS 620.91</strain>
    </source>
</reference>
<dbReference type="Gene3D" id="3.40.630.30">
    <property type="match status" value="1"/>
</dbReference>
<feature type="domain" description="N-acetyltransferase" evidence="1">
    <location>
        <begin position="75"/>
        <end position="235"/>
    </location>
</feature>
<comment type="caution">
    <text evidence="2">The sequence shown here is derived from an EMBL/GenBank/DDBJ whole genome shotgun (WGS) entry which is preliminary data.</text>
</comment>
<sequence>MAFIRPFEPKDIEDAKLICRATLPPSLASSQDATRISPYLWTLPLTHLSPTTCFVLDDGTGRAVGYVIGTPNTLALARDYPRYVAEVLQSEEGRRDVPVPKQLDVPEEWSLGPGRGDAGGGPVVTINPACLAQQAYKVEWLILDGVEGKREMVERYRAMLHINLLEGWRGQGWGRRLIERFVEAVKASGEDYGEGIQLGVSGENTKVVPFYEKMGFRVYPGGEREGCVWMVRELEKN</sequence>
<evidence type="ECO:0000313" key="2">
    <source>
        <dbReference type="EMBL" id="KAL1843122.1"/>
    </source>
</evidence>
<gene>
    <name evidence="2" type="ORF">VTJ49DRAFT_3069</name>
</gene>
<dbReference type="Proteomes" id="UP001583172">
    <property type="component" value="Unassembled WGS sequence"/>
</dbReference>
<name>A0ABR3VNA5_HUMIN</name>
<dbReference type="Pfam" id="PF13508">
    <property type="entry name" value="Acetyltransf_7"/>
    <property type="match status" value="1"/>
</dbReference>
<proteinExistence type="predicted"/>
<dbReference type="InterPro" id="IPR050276">
    <property type="entry name" value="MshD_Acetyltransferase"/>
</dbReference>
<evidence type="ECO:0000313" key="3">
    <source>
        <dbReference type="Proteomes" id="UP001583172"/>
    </source>
</evidence>
<accession>A0ABR3VNA5</accession>
<dbReference type="PROSITE" id="PS51186">
    <property type="entry name" value="GNAT"/>
    <property type="match status" value="1"/>
</dbReference>
<organism evidence="2 3">
    <name type="scientific">Humicola insolens</name>
    <name type="common">Soft-rot fungus</name>
    <dbReference type="NCBI Taxonomy" id="85995"/>
    <lineage>
        <taxon>Eukaryota</taxon>
        <taxon>Fungi</taxon>
        <taxon>Dikarya</taxon>
        <taxon>Ascomycota</taxon>
        <taxon>Pezizomycotina</taxon>
        <taxon>Sordariomycetes</taxon>
        <taxon>Sordariomycetidae</taxon>
        <taxon>Sordariales</taxon>
        <taxon>Chaetomiaceae</taxon>
        <taxon>Mycothermus</taxon>
    </lineage>
</organism>
<protein>
    <recommendedName>
        <fullName evidence="1">N-acetyltransferase domain-containing protein</fullName>
    </recommendedName>
</protein>
<keyword evidence="3" id="KW-1185">Reference proteome</keyword>